<dbReference type="OrthoDB" id="9803627at2"/>
<dbReference type="InterPro" id="IPR007345">
    <property type="entry name" value="Polysacch_pyruvyl_Trfase"/>
</dbReference>
<keyword evidence="3" id="KW-1185">Reference proteome</keyword>
<gene>
    <name evidence="2" type="ORF">UABAM_01951</name>
</gene>
<dbReference type="Pfam" id="PF04230">
    <property type="entry name" value="PS_pyruv_trans"/>
    <property type="match status" value="1"/>
</dbReference>
<protein>
    <submittedName>
        <fullName evidence="2">ExoV-like protein</fullName>
    </submittedName>
</protein>
<accession>A0A5S9IKL1</accession>
<proteinExistence type="predicted"/>
<evidence type="ECO:0000259" key="1">
    <source>
        <dbReference type="Pfam" id="PF04230"/>
    </source>
</evidence>
<organism evidence="2 3">
    <name type="scientific">Uabimicrobium amorphum</name>
    <dbReference type="NCBI Taxonomy" id="2596890"/>
    <lineage>
        <taxon>Bacteria</taxon>
        <taxon>Pseudomonadati</taxon>
        <taxon>Planctomycetota</taxon>
        <taxon>Candidatus Uabimicrobiia</taxon>
        <taxon>Candidatus Uabimicrobiales</taxon>
        <taxon>Candidatus Uabimicrobiaceae</taxon>
        <taxon>Candidatus Uabimicrobium</taxon>
    </lineage>
</organism>
<dbReference type="RefSeq" id="WP_151967792.1">
    <property type="nucleotide sequence ID" value="NZ_AP019860.1"/>
</dbReference>
<dbReference type="AlphaFoldDB" id="A0A5S9IKL1"/>
<dbReference type="EMBL" id="AP019860">
    <property type="protein sequence ID" value="BBM83598.1"/>
    <property type="molecule type" value="Genomic_DNA"/>
</dbReference>
<evidence type="ECO:0000313" key="3">
    <source>
        <dbReference type="Proteomes" id="UP000326354"/>
    </source>
</evidence>
<dbReference type="KEGG" id="uam:UABAM_01951"/>
<sequence length="260" mass="29816">MTKPLKIYWSASLKNGKKNFGDWLSPTICEIITRRRVVWAPPQKCDLAAVGSILQKFTKNRWWRPVKNIWGSGFLEQKSPFCSQHNFHAVRGKYSAQIIRNKDIEILGDPGLLCYLLSTPSPHKKYALGIVPHYKDQENKLVHNFAKNNKHVVVIDILSDPHNFIQRVQECEIILSSSLHGLIVADTFSIPNAWVCLSSLVRGNGFKFYDYYSAFGIETAQPFPFNAQTTLKEIECIPQNYSRQHINTIQQKLLQSFPLL</sequence>
<evidence type="ECO:0000313" key="2">
    <source>
        <dbReference type="EMBL" id="BBM83598.1"/>
    </source>
</evidence>
<reference evidence="2 3" key="1">
    <citation type="submission" date="2019-08" db="EMBL/GenBank/DDBJ databases">
        <title>Complete genome sequence of Candidatus Uab amorphum.</title>
        <authorList>
            <person name="Shiratori T."/>
            <person name="Suzuki S."/>
            <person name="Kakizawa Y."/>
            <person name="Ishida K."/>
        </authorList>
    </citation>
    <scope>NUCLEOTIDE SEQUENCE [LARGE SCALE GENOMIC DNA]</scope>
    <source>
        <strain evidence="2 3">SRT547</strain>
    </source>
</reference>
<dbReference type="Proteomes" id="UP000326354">
    <property type="component" value="Chromosome"/>
</dbReference>
<feature type="domain" description="Polysaccharide pyruvyl transferase" evidence="1">
    <location>
        <begin position="15"/>
        <end position="194"/>
    </location>
</feature>
<name>A0A5S9IKL1_UABAM</name>